<keyword evidence="2" id="KW-1185">Reference proteome</keyword>
<organism evidence="1 2">
    <name type="scientific">Pseudochrobactrum kiredjianiae</name>
    <dbReference type="NCBI Taxonomy" id="386305"/>
    <lineage>
        <taxon>Bacteria</taxon>
        <taxon>Pseudomonadati</taxon>
        <taxon>Pseudomonadota</taxon>
        <taxon>Alphaproteobacteria</taxon>
        <taxon>Hyphomicrobiales</taxon>
        <taxon>Brucellaceae</taxon>
        <taxon>Pseudochrobactrum</taxon>
    </lineage>
</organism>
<proteinExistence type="predicted"/>
<reference evidence="2" key="1">
    <citation type="journal article" date="2019" name="Int. J. Syst. Evol. Microbiol.">
        <title>The Global Catalogue of Microorganisms (GCM) 10K type strain sequencing project: providing services to taxonomists for standard genome sequencing and annotation.</title>
        <authorList>
            <consortium name="The Broad Institute Genomics Platform"/>
            <consortium name="The Broad Institute Genome Sequencing Center for Infectious Disease"/>
            <person name="Wu L."/>
            <person name="Ma J."/>
        </authorList>
    </citation>
    <scope>NUCLEOTIDE SEQUENCE [LARGE SCALE GENOMIC DNA]</scope>
    <source>
        <strain evidence="2">CCUG 49584</strain>
    </source>
</reference>
<comment type="caution">
    <text evidence="1">The sequence shown here is derived from an EMBL/GenBank/DDBJ whole genome shotgun (WGS) entry which is preliminary data.</text>
</comment>
<protein>
    <submittedName>
        <fullName evidence="1">Phage regulatory CII family protein</fullName>
    </submittedName>
</protein>
<dbReference type="RefSeq" id="WP_289388427.1">
    <property type="nucleotide sequence ID" value="NZ_JAUCBM010000012.1"/>
</dbReference>
<name>A0ABW3V3Y5_9HYPH</name>
<accession>A0ABW3V3Y5</accession>
<dbReference type="EMBL" id="JBHTMA010000032">
    <property type="protein sequence ID" value="MFD1226705.1"/>
    <property type="molecule type" value="Genomic_DNA"/>
</dbReference>
<evidence type="ECO:0000313" key="1">
    <source>
        <dbReference type="EMBL" id="MFD1226705.1"/>
    </source>
</evidence>
<dbReference type="Proteomes" id="UP001597263">
    <property type="component" value="Unassembled WGS sequence"/>
</dbReference>
<gene>
    <name evidence="1" type="ORF">ACFQ35_06005</name>
</gene>
<sequence length="161" mass="17297">MADISDAWFYRLKAAQRDLIKQCGGIERAGDITSFGKSTVGRWNNAADPELMPIPAVLLLEAECGTPLVTTVMAELNGRRLQDPDDMGKATGNILSRYAETVRQSGELMSAGAQAFADGKITPAEATQLDRVAADVERSLSEFRKILAGARADGGLRLVNE</sequence>
<evidence type="ECO:0000313" key="2">
    <source>
        <dbReference type="Proteomes" id="UP001597263"/>
    </source>
</evidence>